<dbReference type="SUPFAM" id="SSF81321">
    <property type="entry name" value="Family A G protein-coupled receptor-like"/>
    <property type="match status" value="1"/>
</dbReference>
<comment type="caution">
    <text evidence="14">The sequence shown here is derived from an EMBL/GenBank/DDBJ whole genome shotgun (WGS) entry which is preliminary data.</text>
</comment>
<dbReference type="Gene3D" id="1.20.1070.10">
    <property type="entry name" value="Rhodopsin 7-helix transmembrane proteins"/>
    <property type="match status" value="1"/>
</dbReference>
<dbReference type="PRINTS" id="PR00384">
    <property type="entry name" value="OPIOIDR"/>
</dbReference>
<gene>
    <name evidence="14" type="ORF">V1264_011781</name>
</gene>
<evidence type="ECO:0000256" key="12">
    <source>
        <dbReference type="SAM" id="Phobius"/>
    </source>
</evidence>
<dbReference type="GO" id="GO:0043005">
    <property type="term" value="C:neuron projection"/>
    <property type="evidence" value="ECO:0007669"/>
    <property type="project" value="TreeGrafter"/>
</dbReference>
<feature type="transmembrane region" description="Helical" evidence="12">
    <location>
        <begin position="94"/>
        <end position="118"/>
    </location>
</feature>
<keyword evidence="4 12" id="KW-1133">Transmembrane helix</keyword>
<keyword evidence="8 11" id="KW-0675">Receptor</keyword>
<evidence type="ECO:0000256" key="1">
    <source>
        <dbReference type="ARBA" id="ARBA00004651"/>
    </source>
</evidence>
<feature type="transmembrane region" description="Helical" evidence="12">
    <location>
        <begin position="171"/>
        <end position="193"/>
    </location>
</feature>
<keyword evidence="3 11" id="KW-0812">Transmembrane</keyword>
<dbReference type="PRINTS" id="PR00237">
    <property type="entry name" value="GPCRRHODOPSN"/>
</dbReference>
<dbReference type="AlphaFoldDB" id="A0AAN9GMR1"/>
<evidence type="ECO:0000256" key="10">
    <source>
        <dbReference type="ARBA" id="ARBA00023288"/>
    </source>
</evidence>
<evidence type="ECO:0000256" key="6">
    <source>
        <dbReference type="ARBA" id="ARBA00023136"/>
    </source>
</evidence>
<dbReference type="InterPro" id="IPR001418">
    <property type="entry name" value="Opioid_rcpt"/>
</dbReference>
<evidence type="ECO:0000256" key="2">
    <source>
        <dbReference type="ARBA" id="ARBA00022475"/>
    </source>
</evidence>
<dbReference type="PROSITE" id="PS00237">
    <property type="entry name" value="G_PROTEIN_RECEP_F1_1"/>
    <property type="match status" value="1"/>
</dbReference>
<protein>
    <recommendedName>
        <fullName evidence="13">G-protein coupled receptors family 1 profile domain-containing protein</fullName>
    </recommendedName>
</protein>
<reference evidence="14 15" key="1">
    <citation type="submission" date="2024-02" db="EMBL/GenBank/DDBJ databases">
        <title>Chromosome-scale genome assembly of the rough periwinkle Littorina saxatilis.</title>
        <authorList>
            <person name="De Jode A."/>
            <person name="Faria R."/>
            <person name="Formenti G."/>
            <person name="Sims Y."/>
            <person name="Smith T.P."/>
            <person name="Tracey A."/>
            <person name="Wood J.M.D."/>
            <person name="Zagrodzka Z.B."/>
            <person name="Johannesson K."/>
            <person name="Butlin R.K."/>
            <person name="Leder E.H."/>
        </authorList>
    </citation>
    <scope>NUCLEOTIDE SEQUENCE [LARGE SCALE GENOMIC DNA]</scope>
    <source>
        <strain evidence="14">Snail1</strain>
        <tissue evidence="14">Muscle</tissue>
    </source>
</reference>
<feature type="transmembrane region" description="Helical" evidence="12">
    <location>
        <begin position="130"/>
        <end position="151"/>
    </location>
</feature>
<evidence type="ECO:0000256" key="4">
    <source>
        <dbReference type="ARBA" id="ARBA00022989"/>
    </source>
</evidence>
<organism evidence="14 15">
    <name type="scientific">Littorina saxatilis</name>
    <dbReference type="NCBI Taxonomy" id="31220"/>
    <lineage>
        <taxon>Eukaryota</taxon>
        <taxon>Metazoa</taxon>
        <taxon>Spiralia</taxon>
        <taxon>Lophotrochozoa</taxon>
        <taxon>Mollusca</taxon>
        <taxon>Gastropoda</taxon>
        <taxon>Caenogastropoda</taxon>
        <taxon>Littorinimorpha</taxon>
        <taxon>Littorinoidea</taxon>
        <taxon>Littorinidae</taxon>
        <taxon>Littorina</taxon>
    </lineage>
</organism>
<dbReference type="Pfam" id="PF00001">
    <property type="entry name" value="7tm_1"/>
    <property type="match status" value="1"/>
</dbReference>
<dbReference type="InterPro" id="IPR000276">
    <property type="entry name" value="GPCR_Rhodpsn"/>
</dbReference>
<evidence type="ECO:0000256" key="5">
    <source>
        <dbReference type="ARBA" id="ARBA00023040"/>
    </source>
</evidence>
<evidence type="ECO:0000256" key="9">
    <source>
        <dbReference type="ARBA" id="ARBA00023224"/>
    </source>
</evidence>
<evidence type="ECO:0000256" key="8">
    <source>
        <dbReference type="ARBA" id="ARBA00023170"/>
    </source>
</evidence>
<keyword evidence="6 12" id="KW-0472">Membrane</keyword>
<keyword evidence="2" id="KW-1003">Cell membrane</keyword>
<feature type="transmembrane region" description="Helical" evidence="12">
    <location>
        <begin position="224"/>
        <end position="249"/>
    </location>
</feature>
<evidence type="ECO:0000256" key="11">
    <source>
        <dbReference type="RuleBase" id="RU000688"/>
    </source>
</evidence>
<sequence length="445" mass="49883">MSRDASMLLPNAMNSGVNSSTAATTTCVEYYNVTVGGNSTNITVNPQGEMLGIVLTWLCAVCYIIILSLGWLGNGLVIYVVLRYAKMKTVTNMYILNLAISDVLFIVSLPFLTTTTIVKHWVFGFAMCKIYFVLFSINLFTGVFTLAVMSADRYLAVCHPIRSLKYRTPRIALFLCLCIWSVSFLVMLPVILYSTTVGHRTGSSKYTCSIQWPDGQPIPSDKAFIWYSFILGFAVPVSLIAVFYMLVVLRLRQVGPNKKSKEKKKSHRRVTRLVLSVITVYVSCWLPYWIFQVDITFRTEESEQLVKWKIVLFNVFTVMTFANSMFNPLLYAFLSDNFRKSFKKAFKCASPRDVNKSLCNENSVFPKNSTAYNRSCAATATTEERMELSTFDNGNGASQMTQATTVGNLADVTNSSDIIHAPLSETNSLRSVQDEEGYLKPPVAL</sequence>
<comment type="similarity">
    <text evidence="11">Belongs to the G-protein coupled receptor 1 family.</text>
</comment>
<evidence type="ECO:0000313" key="15">
    <source>
        <dbReference type="Proteomes" id="UP001374579"/>
    </source>
</evidence>
<evidence type="ECO:0000256" key="7">
    <source>
        <dbReference type="ARBA" id="ARBA00023139"/>
    </source>
</evidence>
<keyword evidence="5 11" id="KW-0297">G-protein coupled receptor</keyword>
<keyword evidence="7" id="KW-0564">Palmitate</keyword>
<dbReference type="EMBL" id="JBAMIC010000002">
    <property type="protein sequence ID" value="KAK7112310.1"/>
    <property type="molecule type" value="Genomic_DNA"/>
</dbReference>
<name>A0AAN9GMR1_9CAEN</name>
<dbReference type="InterPro" id="IPR017452">
    <property type="entry name" value="GPCR_Rhodpsn_7TM"/>
</dbReference>
<evidence type="ECO:0000313" key="14">
    <source>
        <dbReference type="EMBL" id="KAK7112310.1"/>
    </source>
</evidence>
<proteinExistence type="inferred from homology"/>
<evidence type="ECO:0000256" key="3">
    <source>
        <dbReference type="ARBA" id="ARBA00022692"/>
    </source>
</evidence>
<keyword evidence="15" id="KW-1185">Reference proteome</keyword>
<feature type="domain" description="G-protein coupled receptors family 1 profile" evidence="13">
    <location>
        <begin position="73"/>
        <end position="331"/>
    </location>
</feature>
<dbReference type="PANTHER" id="PTHR24229:SF40">
    <property type="entry name" value="ALLATOSTATIN C RECEPTOR 1-RELATED"/>
    <property type="match status" value="1"/>
</dbReference>
<dbReference type="PANTHER" id="PTHR24229">
    <property type="entry name" value="NEUROPEPTIDES RECEPTOR"/>
    <property type="match status" value="1"/>
</dbReference>
<feature type="transmembrane region" description="Helical" evidence="12">
    <location>
        <begin position="54"/>
        <end position="82"/>
    </location>
</feature>
<dbReference type="PROSITE" id="PS50262">
    <property type="entry name" value="G_PROTEIN_RECEP_F1_2"/>
    <property type="match status" value="1"/>
</dbReference>
<keyword evidence="10" id="KW-0449">Lipoprotein</keyword>
<accession>A0AAN9GMR1</accession>
<dbReference type="GO" id="GO:0004985">
    <property type="term" value="F:G protein-coupled opioid receptor activity"/>
    <property type="evidence" value="ECO:0007669"/>
    <property type="project" value="InterPro"/>
</dbReference>
<dbReference type="GO" id="GO:0042277">
    <property type="term" value="F:peptide binding"/>
    <property type="evidence" value="ECO:0007669"/>
    <property type="project" value="TreeGrafter"/>
</dbReference>
<evidence type="ECO:0000259" key="13">
    <source>
        <dbReference type="PROSITE" id="PS50262"/>
    </source>
</evidence>
<feature type="transmembrane region" description="Helical" evidence="12">
    <location>
        <begin position="270"/>
        <end position="290"/>
    </location>
</feature>
<dbReference type="Proteomes" id="UP001374579">
    <property type="component" value="Unassembled WGS sequence"/>
</dbReference>
<dbReference type="GO" id="GO:0005886">
    <property type="term" value="C:plasma membrane"/>
    <property type="evidence" value="ECO:0007669"/>
    <property type="project" value="UniProtKB-SubCell"/>
</dbReference>
<keyword evidence="9 11" id="KW-0807">Transducer</keyword>
<feature type="transmembrane region" description="Helical" evidence="12">
    <location>
        <begin position="310"/>
        <end position="334"/>
    </location>
</feature>
<comment type="subcellular location">
    <subcellularLocation>
        <location evidence="1">Cell membrane</location>
        <topology evidence="1">Multi-pass membrane protein</topology>
    </subcellularLocation>
</comment>